<protein>
    <recommendedName>
        <fullName evidence="4 10">Ribonuclease H</fullName>
        <shortName evidence="10">RNase H</shortName>
        <ecNumber evidence="4 10">3.1.26.4</ecNumber>
    </recommendedName>
</protein>
<keyword evidence="8 10" id="KW-0378">Hydrolase</keyword>
<dbReference type="PROSITE" id="PS50879">
    <property type="entry name" value="RNASE_H_1"/>
    <property type="match status" value="1"/>
</dbReference>
<dbReference type="InterPro" id="IPR002156">
    <property type="entry name" value="RNaseH_domain"/>
</dbReference>
<dbReference type="GO" id="GO:0004523">
    <property type="term" value="F:RNA-DNA hybrid ribonuclease activity"/>
    <property type="evidence" value="ECO:0007669"/>
    <property type="project" value="UniProtKB-EC"/>
</dbReference>
<dbReference type="Pfam" id="PF00075">
    <property type="entry name" value="RNase_H"/>
    <property type="match status" value="1"/>
</dbReference>
<sequence>MDSKVVIYTDGACSGNPGPGGWGALLKFNDASKKIFGYELVTTNNRMEMTAALEALRVLKKSSIVEIYTDSKYLQHGITVWIHNWMKNNWCKNNNEPVKNVDLWQKLYSELSKHTIMWRWVKGHASNSGNIAADKLAVQGRETAMEILKCRG</sequence>
<comment type="subcellular location">
    <subcellularLocation>
        <location evidence="10">Cytoplasm</location>
    </subcellularLocation>
</comment>
<dbReference type="InterPro" id="IPR050092">
    <property type="entry name" value="RNase_H"/>
</dbReference>
<keyword evidence="5 10" id="KW-0540">Nuclease</keyword>
<reference evidence="12" key="1">
    <citation type="submission" date="2012-03" db="EMBL/GenBank/DDBJ databases">
        <authorList>
            <person name="Johnson S.L."/>
            <person name="Sims D."/>
            <person name="Han S."/>
            <person name="Bruce D.C."/>
            <person name="Dasch G.A."/>
        </authorList>
    </citation>
    <scope>NUCLEOTIDE SEQUENCE [LARGE SCALE GENOMIC DNA]</scope>
    <source>
        <strain evidence="12">TH1527</strain>
    </source>
</reference>
<dbReference type="PANTHER" id="PTHR10642:SF26">
    <property type="entry name" value="RIBONUCLEASE H1"/>
    <property type="match status" value="1"/>
</dbReference>
<dbReference type="RefSeq" id="WP_011191148.1">
    <property type="nucleotide sequence ID" value="NC_017066.1"/>
</dbReference>
<evidence type="ECO:0000256" key="6">
    <source>
        <dbReference type="ARBA" id="ARBA00022723"/>
    </source>
</evidence>
<dbReference type="PANTHER" id="PTHR10642">
    <property type="entry name" value="RIBONUCLEASE H1"/>
    <property type="match status" value="1"/>
</dbReference>
<organism evidence="12 13">
    <name type="scientific">Rickettsia typhi str. TH1527</name>
    <dbReference type="NCBI Taxonomy" id="1003201"/>
    <lineage>
        <taxon>Bacteria</taxon>
        <taxon>Pseudomonadati</taxon>
        <taxon>Pseudomonadota</taxon>
        <taxon>Alphaproteobacteria</taxon>
        <taxon>Rickettsiales</taxon>
        <taxon>Rickettsiaceae</taxon>
        <taxon>Rickettsieae</taxon>
        <taxon>Rickettsia</taxon>
        <taxon>typhus group</taxon>
    </lineage>
</organism>
<feature type="binding site" evidence="10">
    <location>
        <position position="70"/>
    </location>
    <ligand>
        <name>Mg(2+)</name>
        <dbReference type="ChEBI" id="CHEBI:18420"/>
        <label>1</label>
    </ligand>
</feature>
<keyword evidence="9 10" id="KW-0460">Magnesium</keyword>
<comment type="cofactor">
    <cofactor evidence="10">
        <name>Mg(2+)</name>
        <dbReference type="ChEBI" id="CHEBI:18420"/>
    </cofactor>
    <text evidence="10">Binds 1 Mg(2+) ion per subunit. May bind a second metal ion at a regulatory site, or after substrate binding.</text>
</comment>
<gene>
    <name evidence="10 12" type="primary">rnhA</name>
    <name evidence="12" type="ORF">RTTH1527_03425</name>
</gene>
<evidence type="ECO:0000256" key="3">
    <source>
        <dbReference type="ARBA" id="ARBA00011245"/>
    </source>
</evidence>
<evidence type="ECO:0000256" key="4">
    <source>
        <dbReference type="ARBA" id="ARBA00012180"/>
    </source>
</evidence>
<proteinExistence type="inferred from homology"/>
<feature type="binding site" evidence="10">
    <location>
        <position position="10"/>
    </location>
    <ligand>
        <name>Mg(2+)</name>
        <dbReference type="ChEBI" id="CHEBI:18420"/>
        <label>1</label>
    </ligand>
</feature>
<dbReference type="EC" id="3.1.26.4" evidence="4 10"/>
<feature type="binding site" evidence="10">
    <location>
        <position position="48"/>
    </location>
    <ligand>
        <name>Mg(2+)</name>
        <dbReference type="ChEBI" id="CHEBI:18420"/>
        <label>1</label>
    </ligand>
</feature>
<dbReference type="InterPro" id="IPR012337">
    <property type="entry name" value="RNaseH-like_sf"/>
</dbReference>
<evidence type="ECO:0000256" key="1">
    <source>
        <dbReference type="ARBA" id="ARBA00000077"/>
    </source>
</evidence>
<dbReference type="Proteomes" id="UP000007581">
    <property type="component" value="Chromosome"/>
</dbReference>
<keyword evidence="13" id="KW-1185">Reference proteome</keyword>
<feature type="binding site" evidence="10">
    <location>
        <position position="10"/>
    </location>
    <ligand>
        <name>Mg(2+)</name>
        <dbReference type="ChEBI" id="CHEBI:18420"/>
        <label>2</label>
    </ligand>
</feature>
<dbReference type="EMBL" id="CP003397">
    <property type="protein sequence ID" value="AFE54550.1"/>
    <property type="molecule type" value="Genomic_DNA"/>
</dbReference>
<dbReference type="SUPFAM" id="SSF53098">
    <property type="entry name" value="Ribonuclease H-like"/>
    <property type="match status" value="1"/>
</dbReference>
<dbReference type="Gene3D" id="3.30.420.10">
    <property type="entry name" value="Ribonuclease H-like superfamily/Ribonuclease H"/>
    <property type="match status" value="1"/>
</dbReference>
<accession>A0ABM5MVD0</accession>
<comment type="function">
    <text evidence="10">Endonuclease that specifically degrades the RNA of RNA-DNA hybrids.</text>
</comment>
<dbReference type="InterPro" id="IPR022892">
    <property type="entry name" value="RNaseHI"/>
</dbReference>
<dbReference type="NCBIfam" id="NF001236">
    <property type="entry name" value="PRK00203.1"/>
    <property type="match status" value="1"/>
</dbReference>
<evidence type="ECO:0000256" key="8">
    <source>
        <dbReference type="ARBA" id="ARBA00022801"/>
    </source>
</evidence>
<evidence type="ECO:0000256" key="10">
    <source>
        <dbReference type="HAMAP-Rule" id="MF_00042"/>
    </source>
</evidence>
<keyword evidence="7 10" id="KW-0255">Endonuclease</keyword>
<evidence type="ECO:0000313" key="13">
    <source>
        <dbReference type="Proteomes" id="UP000007581"/>
    </source>
</evidence>
<dbReference type="CDD" id="cd09278">
    <property type="entry name" value="RNase_HI_prokaryote_like"/>
    <property type="match status" value="1"/>
</dbReference>
<comment type="subunit">
    <text evidence="3 10">Monomer.</text>
</comment>
<feature type="binding site" evidence="10">
    <location>
        <position position="134"/>
    </location>
    <ligand>
        <name>Mg(2+)</name>
        <dbReference type="ChEBI" id="CHEBI:18420"/>
        <label>2</label>
    </ligand>
</feature>
<evidence type="ECO:0000313" key="12">
    <source>
        <dbReference type="EMBL" id="AFE54550.1"/>
    </source>
</evidence>
<evidence type="ECO:0000256" key="7">
    <source>
        <dbReference type="ARBA" id="ARBA00022759"/>
    </source>
</evidence>
<name>A0ABM5MVD0_RICTP</name>
<evidence type="ECO:0000259" key="11">
    <source>
        <dbReference type="PROSITE" id="PS50879"/>
    </source>
</evidence>
<comment type="similarity">
    <text evidence="2 10">Belongs to the RNase H family.</text>
</comment>
<evidence type="ECO:0000256" key="9">
    <source>
        <dbReference type="ARBA" id="ARBA00022842"/>
    </source>
</evidence>
<keyword evidence="10" id="KW-0963">Cytoplasm</keyword>
<feature type="domain" description="RNase H type-1" evidence="11">
    <location>
        <begin position="1"/>
        <end position="142"/>
    </location>
</feature>
<dbReference type="InterPro" id="IPR036397">
    <property type="entry name" value="RNaseH_sf"/>
</dbReference>
<keyword evidence="6 10" id="KW-0479">Metal-binding</keyword>
<comment type="catalytic activity">
    <reaction evidence="1 10">
        <text>Endonucleolytic cleavage to 5'-phosphomonoester.</text>
        <dbReference type="EC" id="3.1.26.4"/>
    </reaction>
</comment>
<evidence type="ECO:0000256" key="2">
    <source>
        <dbReference type="ARBA" id="ARBA00005300"/>
    </source>
</evidence>
<evidence type="ECO:0000256" key="5">
    <source>
        <dbReference type="ARBA" id="ARBA00022722"/>
    </source>
</evidence>
<dbReference type="HAMAP" id="MF_00042">
    <property type="entry name" value="RNase_H"/>
    <property type="match status" value="1"/>
</dbReference>